<accession>A0A9X9A650</accession>
<evidence type="ECO:0000313" key="1">
    <source>
        <dbReference type="EMBL" id="TKJ00175.1"/>
    </source>
</evidence>
<feature type="non-terminal residue" evidence="1">
    <location>
        <position position="1"/>
    </location>
</feature>
<name>A0A9X9A650_BACCE</name>
<evidence type="ECO:0000313" key="2">
    <source>
        <dbReference type="Proteomes" id="UP000308444"/>
    </source>
</evidence>
<sequence length="35" mass="4019">EKEMYKRLFAGADVKTLANMCEGDCSCSYQIKEKK</sequence>
<dbReference type="Proteomes" id="UP000308444">
    <property type="component" value="Unassembled WGS sequence"/>
</dbReference>
<organism evidence="1 2">
    <name type="scientific">Bacillus cereus</name>
    <dbReference type="NCBI Taxonomy" id="1396"/>
    <lineage>
        <taxon>Bacteria</taxon>
        <taxon>Bacillati</taxon>
        <taxon>Bacillota</taxon>
        <taxon>Bacilli</taxon>
        <taxon>Bacillales</taxon>
        <taxon>Bacillaceae</taxon>
        <taxon>Bacillus</taxon>
        <taxon>Bacillus cereus group</taxon>
    </lineage>
</organism>
<reference evidence="1 2" key="1">
    <citation type="journal article" date="2019" name="Environ. Microbiol.">
        <title>An active ?-lactamase is a part of an orchestrated cell wall stress resistance network of Bacillus subtilis and related rhizosphere species.</title>
        <authorList>
            <person name="Bucher T."/>
            <person name="Keren-Paz A."/>
            <person name="Hausser J."/>
            <person name="Olender T."/>
            <person name="Cytryn E."/>
            <person name="Kolodkin-Gal I."/>
        </authorList>
    </citation>
    <scope>NUCLEOTIDE SEQUENCE [LARGE SCALE GENOMIC DNA]</scope>
    <source>
        <strain evidence="1 2">I32</strain>
    </source>
</reference>
<comment type="caution">
    <text evidence="1">The sequence shown here is derived from an EMBL/GenBank/DDBJ whole genome shotgun (WGS) entry which is preliminary data.</text>
</comment>
<protein>
    <submittedName>
        <fullName evidence="1">ArsR family transcriptional regulator</fullName>
    </submittedName>
</protein>
<gene>
    <name evidence="1" type="ORF">FC695_22270</name>
</gene>
<proteinExistence type="predicted"/>
<dbReference type="EMBL" id="SZOH01001658">
    <property type="protein sequence ID" value="TKJ00175.1"/>
    <property type="molecule type" value="Genomic_DNA"/>
</dbReference>
<dbReference type="AlphaFoldDB" id="A0A9X9A650"/>